<name>A0A0A9C2I7_ARUDO</name>
<reference evidence="1" key="2">
    <citation type="journal article" date="2015" name="Data Brief">
        <title>Shoot transcriptome of the giant reed, Arundo donax.</title>
        <authorList>
            <person name="Barrero R.A."/>
            <person name="Guerrero F.D."/>
            <person name="Moolhuijzen P."/>
            <person name="Goolsby J.A."/>
            <person name="Tidwell J."/>
            <person name="Bellgard S.E."/>
            <person name="Bellgard M.I."/>
        </authorList>
    </citation>
    <scope>NUCLEOTIDE SEQUENCE</scope>
    <source>
        <tissue evidence="1">Shoot tissue taken approximately 20 cm above the soil surface</tissue>
    </source>
</reference>
<reference evidence="1" key="1">
    <citation type="submission" date="2014-09" db="EMBL/GenBank/DDBJ databases">
        <authorList>
            <person name="Magalhaes I.L.F."/>
            <person name="Oliveira U."/>
            <person name="Santos F.R."/>
            <person name="Vidigal T.H.D.A."/>
            <person name="Brescovit A.D."/>
            <person name="Santos A.J."/>
        </authorList>
    </citation>
    <scope>NUCLEOTIDE SEQUENCE</scope>
    <source>
        <tissue evidence="1">Shoot tissue taken approximately 20 cm above the soil surface</tissue>
    </source>
</reference>
<proteinExistence type="predicted"/>
<accession>A0A0A9C2I7</accession>
<sequence>MNFAKIHLPKLYQNLFLSLPHISIYRY</sequence>
<dbReference type="AlphaFoldDB" id="A0A0A9C2I7"/>
<dbReference type="EMBL" id="GBRH01230310">
    <property type="protein sequence ID" value="JAD67585.1"/>
    <property type="molecule type" value="Transcribed_RNA"/>
</dbReference>
<protein>
    <submittedName>
        <fullName evidence="1">Uncharacterized protein</fullName>
    </submittedName>
</protein>
<evidence type="ECO:0000313" key="1">
    <source>
        <dbReference type="EMBL" id="JAD67585.1"/>
    </source>
</evidence>
<organism evidence="1">
    <name type="scientific">Arundo donax</name>
    <name type="common">Giant reed</name>
    <name type="synonym">Donax arundinaceus</name>
    <dbReference type="NCBI Taxonomy" id="35708"/>
    <lineage>
        <taxon>Eukaryota</taxon>
        <taxon>Viridiplantae</taxon>
        <taxon>Streptophyta</taxon>
        <taxon>Embryophyta</taxon>
        <taxon>Tracheophyta</taxon>
        <taxon>Spermatophyta</taxon>
        <taxon>Magnoliopsida</taxon>
        <taxon>Liliopsida</taxon>
        <taxon>Poales</taxon>
        <taxon>Poaceae</taxon>
        <taxon>PACMAD clade</taxon>
        <taxon>Arundinoideae</taxon>
        <taxon>Arundineae</taxon>
        <taxon>Arundo</taxon>
    </lineage>
</organism>